<dbReference type="Proteomes" id="UP001144471">
    <property type="component" value="Unassembled WGS sequence"/>
</dbReference>
<reference evidence="1" key="1">
    <citation type="submission" date="2022-12" db="EMBL/GenBank/DDBJ databases">
        <title>Reference genome sequencing for broad-spectrum identification of bacterial and archaeal isolates by mass spectrometry.</title>
        <authorList>
            <person name="Sekiguchi Y."/>
            <person name="Tourlousse D.M."/>
        </authorList>
    </citation>
    <scope>NUCLEOTIDE SEQUENCE</scope>
    <source>
        <strain evidence="1">10succ1</strain>
    </source>
</reference>
<evidence type="ECO:0000313" key="1">
    <source>
        <dbReference type="EMBL" id="GLI57723.1"/>
    </source>
</evidence>
<accession>A0A9W6LPG5</accession>
<sequence>MSRFSNTQSIDKTKIMAGDDHSKVLILDIGKDIPYTEFKDPQELIEGDTPLLAVTDEAYKVAVAMHAQIPTPKIKAVYGEDKATSTNTTAEEIFLNLYEQGKDNFSAVTNAFYGVDDIKSACKVVAIKPITAVIQLDKGTSLTAAKTLRQEINLKKVLLVMTDKDDHLAGRICGGIYPFFPGSQNTNGMVLQGAQIAGYTTTEVNEMEALGIVTYAVGSRSGGIDYGACTQSKGTDGTWHDIAIGEQWLIKENNRRTNNEIMSNKSIGYDDDGTSIFTSVVQTLATEAVIGGFFLGNKDKTPKDFKMGITPVDDIPKDTLGQRVYKQKASVRVLNKIHKVETEFELLN</sequence>
<evidence type="ECO:0000313" key="2">
    <source>
        <dbReference type="Proteomes" id="UP001144471"/>
    </source>
</evidence>
<organism evidence="1 2">
    <name type="scientific">Propionigenium maris DSM 9537</name>
    <dbReference type="NCBI Taxonomy" id="1123000"/>
    <lineage>
        <taxon>Bacteria</taxon>
        <taxon>Fusobacteriati</taxon>
        <taxon>Fusobacteriota</taxon>
        <taxon>Fusobacteriia</taxon>
        <taxon>Fusobacteriales</taxon>
        <taxon>Fusobacteriaceae</taxon>
        <taxon>Propionigenium</taxon>
    </lineage>
</organism>
<name>A0A9W6LPG5_9FUSO</name>
<dbReference type="EMBL" id="BSDY01000023">
    <property type="protein sequence ID" value="GLI57723.1"/>
    <property type="molecule type" value="Genomic_DNA"/>
</dbReference>
<comment type="caution">
    <text evidence="1">The sequence shown here is derived from an EMBL/GenBank/DDBJ whole genome shotgun (WGS) entry which is preliminary data.</text>
</comment>
<dbReference type="RefSeq" id="WP_281837399.1">
    <property type="nucleotide sequence ID" value="NZ_BSDY01000023.1"/>
</dbReference>
<protein>
    <submittedName>
        <fullName evidence="1">Uncharacterized protein</fullName>
    </submittedName>
</protein>
<proteinExistence type="predicted"/>
<dbReference type="AlphaFoldDB" id="A0A9W6LPG5"/>
<keyword evidence="2" id="KW-1185">Reference proteome</keyword>
<gene>
    <name evidence="1" type="ORF">PM10SUCC1_32370</name>
</gene>